<evidence type="ECO:0000313" key="2">
    <source>
        <dbReference type="Proteomes" id="UP000756346"/>
    </source>
</evidence>
<dbReference type="GeneID" id="70192468"/>
<keyword evidence="2" id="KW-1185">Reference proteome</keyword>
<reference evidence="1" key="1">
    <citation type="journal article" date="2021" name="Nat. Commun.">
        <title>Genetic determinants of endophytism in the Arabidopsis root mycobiome.</title>
        <authorList>
            <person name="Mesny F."/>
            <person name="Miyauchi S."/>
            <person name="Thiergart T."/>
            <person name="Pickel B."/>
            <person name="Atanasova L."/>
            <person name="Karlsson M."/>
            <person name="Huettel B."/>
            <person name="Barry K.W."/>
            <person name="Haridas S."/>
            <person name="Chen C."/>
            <person name="Bauer D."/>
            <person name="Andreopoulos W."/>
            <person name="Pangilinan J."/>
            <person name="LaButti K."/>
            <person name="Riley R."/>
            <person name="Lipzen A."/>
            <person name="Clum A."/>
            <person name="Drula E."/>
            <person name="Henrissat B."/>
            <person name="Kohler A."/>
            <person name="Grigoriev I.V."/>
            <person name="Martin F.M."/>
            <person name="Hacquard S."/>
        </authorList>
    </citation>
    <scope>NUCLEOTIDE SEQUENCE</scope>
    <source>
        <strain evidence="1">MPI-CAGE-CH-0230</strain>
    </source>
</reference>
<sequence length="232" mass="26424">MTPCPPCLINKARISSTLHKDITAGVDCFLRSRLPSWFVDVQELIPAATYGKLESNARAALQRHRDALWTVSADTRRQHMVGCILRDLQSSNALSEIYIMYEYRALVVLQPRARDELQQRFTTASAKSAEHLPYDPTELYTALKEEISLYVRSPEFAAGVKPWLDLWFEWDITQWEVFEAGFWVTGPEGVLVQVRDEPNTQVMVEGAMPSVQELRAVPSAIQARLSRSRIPF</sequence>
<dbReference type="Proteomes" id="UP000756346">
    <property type="component" value="Unassembled WGS sequence"/>
</dbReference>
<dbReference type="RefSeq" id="XP_046006112.1">
    <property type="nucleotide sequence ID" value="XM_046162922.1"/>
</dbReference>
<comment type="caution">
    <text evidence="1">The sequence shown here is derived from an EMBL/GenBank/DDBJ whole genome shotgun (WGS) entry which is preliminary data.</text>
</comment>
<gene>
    <name evidence="1" type="ORF">B0I36DRAFT_46831</name>
</gene>
<proteinExistence type="predicted"/>
<accession>A0A9P8XTY3</accession>
<dbReference type="EMBL" id="JAGTJQ010000012">
    <property type="protein sequence ID" value="KAH7016488.1"/>
    <property type="molecule type" value="Genomic_DNA"/>
</dbReference>
<organism evidence="1 2">
    <name type="scientific">Microdochium trichocladiopsis</name>
    <dbReference type="NCBI Taxonomy" id="1682393"/>
    <lineage>
        <taxon>Eukaryota</taxon>
        <taxon>Fungi</taxon>
        <taxon>Dikarya</taxon>
        <taxon>Ascomycota</taxon>
        <taxon>Pezizomycotina</taxon>
        <taxon>Sordariomycetes</taxon>
        <taxon>Xylariomycetidae</taxon>
        <taxon>Xylariales</taxon>
        <taxon>Microdochiaceae</taxon>
        <taxon>Microdochium</taxon>
    </lineage>
</organism>
<protein>
    <submittedName>
        <fullName evidence="1">Uncharacterized protein</fullName>
    </submittedName>
</protein>
<evidence type="ECO:0000313" key="1">
    <source>
        <dbReference type="EMBL" id="KAH7016488.1"/>
    </source>
</evidence>
<name>A0A9P8XTY3_9PEZI</name>
<dbReference type="AlphaFoldDB" id="A0A9P8XTY3"/>